<keyword evidence="2" id="KW-1185">Reference proteome</keyword>
<evidence type="ECO:0000313" key="2">
    <source>
        <dbReference type="Proteomes" id="UP000001025"/>
    </source>
</evidence>
<sequence>MYSESAVDRVRFLFRFLLGGLSHLFPKGTAVVSVEPDELLLSCVEGNQVSLGTLRVNERQANGDDFVRFAGCARQVAKSNKFVDRLRDARAVP</sequence>
<name>Q7UEC3_RHOBA</name>
<dbReference type="InParanoid" id="Q7UEC3"/>
<dbReference type="Proteomes" id="UP000001025">
    <property type="component" value="Chromosome"/>
</dbReference>
<proteinExistence type="predicted"/>
<protein>
    <submittedName>
        <fullName evidence="1">Uncharacterized protein</fullName>
    </submittedName>
</protein>
<gene>
    <name evidence="1" type="ordered locus">RB11427</name>
</gene>
<dbReference type="HOGENOM" id="CLU_2397612_0_0_0"/>
<evidence type="ECO:0000313" key="1">
    <source>
        <dbReference type="EMBL" id="CAD79115.1"/>
    </source>
</evidence>
<dbReference type="EnsemblBacteria" id="CAD79115">
    <property type="protein sequence ID" value="CAD79115"/>
    <property type="gene ID" value="RB11427"/>
</dbReference>
<dbReference type="KEGG" id="rba:RB11427"/>
<reference evidence="1 2" key="1">
    <citation type="journal article" date="2003" name="Proc. Natl. Acad. Sci. U.S.A.">
        <title>Complete genome sequence of the marine planctomycete Pirellula sp. strain 1.</title>
        <authorList>
            <person name="Gloeckner F.O."/>
            <person name="Kube M."/>
            <person name="Bauer M."/>
            <person name="Teeling H."/>
            <person name="Lombardot T."/>
            <person name="Ludwig W."/>
            <person name="Gade D."/>
            <person name="Beck A."/>
            <person name="Borzym K."/>
            <person name="Heitmann K."/>
            <person name="Rabus R."/>
            <person name="Schlesner H."/>
            <person name="Amann R."/>
            <person name="Reinhardt R."/>
        </authorList>
    </citation>
    <scope>NUCLEOTIDE SEQUENCE [LARGE SCALE GENOMIC DNA]</scope>
    <source>
        <strain evidence="2">DSM 10527 / NCIMB 13988 / SH1</strain>
    </source>
</reference>
<dbReference type="STRING" id="243090.RB11427"/>
<dbReference type="AlphaFoldDB" id="Q7UEC3"/>
<accession>Q7UEC3</accession>
<organism evidence="1 2">
    <name type="scientific">Rhodopirellula baltica (strain DSM 10527 / NCIMB 13988 / SH1)</name>
    <dbReference type="NCBI Taxonomy" id="243090"/>
    <lineage>
        <taxon>Bacteria</taxon>
        <taxon>Pseudomonadati</taxon>
        <taxon>Planctomycetota</taxon>
        <taxon>Planctomycetia</taxon>
        <taxon>Pirellulales</taxon>
        <taxon>Pirellulaceae</taxon>
        <taxon>Rhodopirellula</taxon>
    </lineage>
</organism>
<dbReference type="EMBL" id="BX294153">
    <property type="protein sequence ID" value="CAD79115.1"/>
    <property type="molecule type" value="Genomic_DNA"/>
</dbReference>